<name>A0A4R0RJA4_9APHY</name>
<sequence length="246" mass="27373">MDVKMFLRAFPNLRQLHVSATLLSGDSTVGITPDEMPTLSCLHLTLKESSKAIEARVIPRYFYKFVTDSLAVNGISCLSLDARVLANGTMDCAVENLPLKLESNFLRSQIDLSTNTQLHTVVISGLSEAYDTLDGTQLARALSSIQPGLLRRLMLRTPTISEAGQDKAFPSYATLLSQPRFRSLVELYFIRDKPFEEDVPIQERNKIVQRIFAGLVSRGVGVKVVGDEVAREVADRWEQETVAEDK</sequence>
<evidence type="ECO:0000313" key="1">
    <source>
        <dbReference type="EMBL" id="TCD65059.1"/>
    </source>
</evidence>
<comment type="caution">
    <text evidence="1">The sequence shown here is derived from an EMBL/GenBank/DDBJ whole genome shotgun (WGS) entry which is preliminary data.</text>
</comment>
<dbReference type="EMBL" id="RWJN01000201">
    <property type="protein sequence ID" value="TCD65059.1"/>
    <property type="molecule type" value="Genomic_DNA"/>
</dbReference>
<reference evidence="1 2" key="1">
    <citation type="submission" date="2018-11" db="EMBL/GenBank/DDBJ databases">
        <title>Genome assembly of Steccherinum ochraceum LE-BIN_3174, the white-rot fungus of the Steccherinaceae family (The Residual Polyporoid clade, Polyporales, Basidiomycota).</title>
        <authorList>
            <person name="Fedorova T.V."/>
            <person name="Glazunova O.A."/>
            <person name="Landesman E.O."/>
            <person name="Moiseenko K.V."/>
            <person name="Psurtseva N.V."/>
            <person name="Savinova O.S."/>
            <person name="Shakhova N.V."/>
            <person name="Tyazhelova T.V."/>
            <person name="Vasina D.V."/>
        </authorList>
    </citation>
    <scope>NUCLEOTIDE SEQUENCE [LARGE SCALE GENOMIC DNA]</scope>
    <source>
        <strain evidence="1 2">LE-BIN_3174</strain>
    </source>
</reference>
<accession>A0A4R0RJA4</accession>
<proteinExistence type="predicted"/>
<keyword evidence="2" id="KW-1185">Reference proteome</keyword>
<protein>
    <submittedName>
        <fullName evidence="1">Uncharacterized protein</fullName>
    </submittedName>
</protein>
<dbReference type="AlphaFoldDB" id="A0A4R0RJA4"/>
<organism evidence="1 2">
    <name type="scientific">Steccherinum ochraceum</name>
    <dbReference type="NCBI Taxonomy" id="92696"/>
    <lineage>
        <taxon>Eukaryota</taxon>
        <taxon>Fungi</taxon>
        <taxon>Dikarya</taxon>
        <taxon>Basidiomycota</taxon>
        <taxon>Agaricomycotina</taxon>
        <taxon>Agaricomycetes</taxon>
        <taxon>Polyporales</taxon>
        <taxon>Steccherinaceae</taxon>
        <taxon>Steccherinum</taxon>
    </lineage>
</organism>
<evidence type="ECO:0000313" key="2">
    <source>
        <dbReference type="Proteomes" id="UP000292702"/>
    </source>
</evidence>
<dbReference type="Proteomes" id="UP000292702">
    <property type="component" value="Unassembled WGS sequence"/>
</dbReference>
<gene>
    <name evidence="1" type="ORF">EIP91_003297</name>
</gene>